<dbReference type="Pfam" id="PF24568">
    <property type="entry name" value="CC_PcsB"/>
    <property type="match status" value="1"/>
</dbReference>
<evidence type="ECO:0000256" key="3">
    <source>
        <dbReference type="SAM" id="MobiDB-lite"/>
    </source>
</evidence>
<gene>
    <name evidence="7" type="ORF">CP523_11840</name>
    <name evidence="8" type="ORF">NH397_04215</name>
</gene>
<feature type="coiled-coil region" evidence="2">
    <location>
        <begin position="29"/>
        <end position="105"/>
    </location>
</feature>
<evidence type="ECO:0000313" key="10">
    <source>
        <dbReference type="Proteomes" id="UP001055437"/>
    </source>
</evidence>
<dbReference type="InterPro" id="IPR057309">
    <property type="entry name" value="PcsB_CC"/>
</dbReference>
<dbReference type="InterPro" id="IPR011055">
    <property type="entry name" value="Dup_hybrid_motif"/>
</dbReference>
<feature type="chain" id="PRO_5040264005" evidence="4">
    <location>
        <begin position="27"/>
        <end position="458"/>
    </location>
</feature>
<reference evidence="7 9" key="1">
    <citation type="submission" date="2017-09" db="EMBL/GenBank/DDBJ databases">
        <authorList>
            <person name="Thomas P."/>
            <person name="Seyboldt C."/>
        </authorList>
    </citation>
    <scope>NUCLEOTIDE SEQUENCE [LARGE SCALE GENOMIC DNA]</scope>
    <source>
        <strain evidence="7 9">DSM 7534</strain>
    </source>
</reference>
<evidence type="ECO:0000256" key="4">
    <source>
        <dbReference type="SAM" id="SignalP"/>
    </source>
</evidence>
<dbReference type="Pfam" id="PF01551">
    <property type="entry name" value="Peptidase_M23"/>
    <property type="match status" value="1"/>
</dbReference>
<evidence type="ECO:0000259" key="5">
    <source>
        <dbReference type="Pfam" id="PF01551"/>
    </source>
</evidence>
<protein>
    <submittedName>
        <fullName evidence="8">Peptidoglycan DD-metalloendopeptidase family protein</fullName>
    </submittedName>
</protein>
<dbReference type="Proteomes" id="UP000280586">
    <property type="component" value="Chromosome"/>
</dbReference>
<feature type="domain" description="M23ase beta-sheet core" evidence="5">
    <location>
        <begin position="360"/>
        <end position="454"/>
    </location>
</feature>
<dbReference type="EMBL" id="CP099799">
    <property type="protein sequence ID" value="USS01647.1"/>
    <property type="molecule type" value="Genomic_DNA"/>
</dbReference>
<dbReference type="CDD" id="cd12797">
    <property type="entry name" value="M23_peptidase"/>
    <property type="match status" value="1"/>
</dbReference>
<evidence type="ECO:0000313" key="8">
    <source>
        <dbReference type="EMBL" id="USS01647.1"/>
    </source>
</evidence>
<dbReference type="RefSeq" id="WP_120140893.1">
    <property type="nucleotide sequence ID" value="NZ_CP023671.1"/>
</dbReference>
<reference evidence="8" key="2">
    <citation type="submission" date="2022-06" db="EMBL/GenBank/DDBJ databases">
        <authorList>
            <person name="Holder M.E."/>
            <person name="Ajami N.J."/>
            <person name="Petrosino J.F."/>
        </authorList>
    </citation>
    <scope>NUCLEOTIDE SEQUENCE</scope>
    <source>
        <strain evidence="8">RMA 8861</strain>
    </source>
</reference>
<dbReference type="SUPFAM" id="SSF57997">
    <property type="entry name" value="Tropomyosin"/>
    <property type="match status" value="1"/>
</dbReference>
<dbReference type="SUPFAM" id="SSF51261">
    <property type="entry name" value="Duplicated hybrid motif"/>
    <property type="match status" value="1"/>
</dbReference>
<dbReference type="Gene3D" id="6.10.250.3150">
    <property type="match status" value="1"/>
</dbReference>
<sequence>MKSKKVKSIIFMLTCVLTLNYSVIWAESTGDIQEQIDKNKESMNQLESEKDKLNKEKEQEKSKLDEILNDIDSKSNDLNKVTEEVNNYQNKIDSIQSEIDNIHNNILSTQNDISNKETLIKLKEEEQKSTQELLDKRLRSYYKVDMTSQYIYMVLKSKSITELFNTMGNVLRIMLIDRELINKAKESQYILNNEKKELNEKVEQMNREEEAIVVKQNELKDAQKEFLVKQEEQQKQINNLMALESEKSSYIDSLSDKEKELAGKIGDLISYNKDLQKELDDIFANINNNNNSNNSGNSNSNNVNSGNSESSGNSNSNNVNSGNSESSGNSSEESFLRPGVGVITDEYGPRINPVTGESGFHTGVDLGDAYGAPVKAAKSGTVDYSGWISGYGNTIIINHGNGVQTLYAHNSELLVDVGQTVSRGQTIAKVGSTGMSTGPHIHWEIRINGQHVSPMGYV</sequence>
<dbReference type="KEGG" id="csep:CP523_11840"/>
<evidence type="ECO:0000256" key="1">
    <source>
        <dbReference type="ARBA" id="ARBA00022729"/>
    </source>
</evidence>
<dbReference type="AlphaFoldDB" id="A0A9N7JN79"/>
<proteinExistence type="predicted"/>
<dbReference type="PANTHER" id="PTHR21666:SF289">
    <property type="entry name" value="L-ALA--D-GLU ENDOPEPTIDASE"/>
    <property type="match status" value="1"/>
</dbReference>
<dbReference type="InterPro" id="IPR050570">
    <property type="entry name" value="Cell_wall_metabolism_enzyme"/>
</dbReference>
<accession>A0A9N7JN79</accession>
<keyword evidence="2" id="KW-0175">Coiled coil</keyword>
<organism evidence="7 9">
    <name type="scientific">Clostridium septicum</name>
    <dbReference type="NCBI Taxonomy" id="1504"/>
    <lineage>
        <taxon>Bacteria</taxon>
        <taxon>Bacillati</taxon>
        <taxon>Bacillota</taxon>
        <taxon>Clostridia</taxon>
        <taxon>Eubacteriales</taxon>
        <taxon>Clostridiaceae</taxon>
        <taxon>Clostridium</taxon>
    </lineage>
</organism>
<dbReference type="EMBL" id="CP023671">
    <property type="protein sequence ID" value="AYE35049.1"/>
    <property type="molecule type" value="Genomic_DNA"/>
</dbReference>
<feature type="region of interest" description="Disordered" evidence="3">
    <location>
        <begin position="288"/>
        <end position="335"/>
    </location>
</feature>
<dbReference type="GO" id="GO:0004222">
    <property type="term" value="F:metalloendopeptidase activity"/>
    <property type="evidence" value="ECO:0007669"/>
    <property type="project" value="TreeGrafter"/>
</dbReference>
<dbReference type="PANTHER" id="PTHR21666">
    <property type="entry name" value="PEPTIDASE-RELATED"/>
    <property type="match status" value="1"/>
</dbReference>
<dbReference type="GeneID" id="303561376"/>
<evidence type="ECO:0000259" key="6">
    <source>
        <dbReference type="Pfam" id="PF24568"/>
    </source>
</evidence>
<dbReference type="Gene3D" id="2.70.70.10">
    <property type="entry name" value="Glucose Permease (Domain IIA)"/>
    <property type="match status" value="1"/>
</dbReference>
<keyword evidence="10" id="KW-1185">Reference proteome</keyword>
<feature type="compositionally biased region" description="Low complexity" evidence="3">
    <location>
        <begin position="288"/>
        <end position="333"/>
    </location>
</feature>
<evidence type="ECO:0000313" key="9">
    <source>
        <dbReference type="Proteomes" id="UP000280586"/>
    </source>
</evidence>
<name>A0A9N7JN79_CLOSE</name>
<keyword evidence="1 4" id="KW-0732">Signal</keyword>
<feature type="signal peptide" evidence="4">
    <location>
        <begin position="1"/>
        <end position="26"/>
    </location>
</feature>
<dbReference type="Proteomes" id="UP001055437">
    <property type="component" value="Chromosome"/>
</dbReference>
<evidence type="ECO:0000313" key="7">
    <source>
        <dbReference type="EMBL" id="AYE35049.1"/>
    </source>
</evidence>
<evidence type="ECO:0000256" key="2">
    <source>
        <dbReference type="SAM" id="Coils"/>
    </source>
</evidence>
<feature type="domain" description="Peptidoglycan hydrolase PcsB coiled-coil" evidence="6">
    <location>
        <begin position="124"/>
        <end position="189"/>
    </location>
</feature>
<dbReference type="InterPro" id="IPR016047">
    <property type="entry name" value="M23ase_b-sheet_dom"/>
</dbReference>